<evidence type="ECO:0000256" key="10">
    <source>
        <dbReference type="ARBA" id="ARBA00022691"/>
    </source>
</evidence>
<dbReference type="EC" id="2.1.1.228" evidence="5 15"/>
<evidence type="ECO:0000256" key="3">
    <source>
        <dbReference type="ARBA" id="ARBA00007630"/>
    </source>
</evidence>
<evidence type="ECO:0000313" key="20">
    <source>
        <dbReference type="Proteomes" id="UP000800303"/>
    </source>
</evidence>
<keyword evidence="8 15" id="KW-0489">Methyltransferase</keyword>
<dbReference type="InterPro" id="IPR029028">
    <property type="entry name" value="Alpha/beta_knot_MTases"/>
</dbReference>
<evidence type="ECO:0000256" key="4">
    <source>
        <dbReference type="ARBA" id="ARBA00011738"/>
    </source>
</evidence>
<evidence type="ECO:0000256" key="1">
    <source>
        <dbReference type="ARBA" id="ARBA00002634"/>
    </source>
</evidence>
<dbReference type="Gene3D" id="1.10.1270.20">
    <property type="entry name" value="tRNA(m1g37)methyltransferase, domain 2"/>
    <property type="match status" value="1"/>
</dbReference>
<comment type="function">
    <text evidence="1 15 16">Specifically methylates guanosine-37 in various tRNAs.</text>
</comment>
<evidence type="ECO:0000256" key="5">
    <source>
        <dbReference type="ARBA" id="ARBA00012807"/>
    </source>
</evidence>
<feature type="domain" description="tRNA methyltransferase TRMD/TRM10-type" evidence="18">
    <location>
        <begin position="1"/>
        <end position="77"/>
    </location>
</feature>
<comment type="caution">
    <text evidence="19">The sequence shown here is derived from an EMBL/GenBank/DDBJ whole genome shotgun (WGS) entry which is preliminary data.</text>
</comment>
<evidence type="ECO:0000256" key="15">
    <source>
        <dbReference type="HAMAP-Rule" id="MF_00605"/>
    </source>
</evidence>
<feature type="domain" description="tRNA methyltransferase TRMD/TRM10-type" evidence="18">
    <location>
        <begin position="151"/>
        <end position="297"/>
    </location>
</feature>
<feature type="binding site" evidence="15">
    <location>
        <position position="185"/>
    </location>
    <ligand>
        <name>S-adenosyl-L-methionine</name>
        <dbReference type="ChEBI" id="CHEBI:59789"/>
    </ligand>
</feature>
<dbReference type="GO" id="GO:0052906">
    <property type="term" value="F:tRNA (guanine(37)-N1)-methyltransferase activity"/>
    <property type="evidence" value="ECO:0007669"/>
    <property type="project" value="UniProtKB-EC"/>
</dbReference>
<dbReference type="CDD" id="cd18080">
    <property type="entry name" value="TrmD-like"/>
    <property type="match status" value="1"/>
</dbReference>
<dbReference type="PANTHER" id="PTHR46417">
    <property type="entry name" value="TRNA (GUANINE-N(1)-)-METHYLTRANSFERASE"/>
    <property type="match status" value="1"/>
</dbReference>
<evidence type="ECO:0000259" key="18">
    <source>
        <dbReference type="Pfam" id="PF01746"/>
    </source>
</evidence>
<comment type="subcellular location">
    <subcellularLocation>
        <location evidence="2 15 16">Cytoplasm</location>
    </subcellularLocation>
</comment>
<organism evidence="19 20">
    <name type="scientific">Saccharibacillus alkalitolerans</name>
    <dbReference type="NCBI Taxonomy" id="2705290"/>
    <lineage>
        <taxon>Bacteria</taxon>
        <taxon>Bacillati</taxon>
        <taxon>Bacillota</taxon>
        <taxon>Bacilli</taxon>
        <taxon>Bacillales</taxon>
        <taxon>Paenibacillaceae</taxon>
        <taxon>Saccharibacillus</taxon>
    </lineage>
</organism>
<keyword evidence="11 15" id="KW-0819">tRNA processing</keyword>
<dbReference type="GO" id="GO:0032259">
    <property type="term" value="P:methylation"/>
    <property type="evidence" value="ECO:0007669"/>
    <property type="project" value="UniProtKB-KW"/>
</dbReference>
<protein>
    <recommendedName>
        <fullName evidence="6 15">tRNA (guanine-N(1)-)-methyltransferase</fullName>
        <ecNumber evidence="5 15">2.1.1.228</ecNumber>
    </recommendedName>
    <alternativeName>
        <fullName evidence="12 15">M1G-methyltransferase</fullName>
    </alternativeName>
    <alternativeName>
        <fullName evidence="13 15">tRNA [GM37] methyltransferase</fullName>
    </alternativeName>
</protein>
<evidence type="ECO:0000256" key="17">
    <source>
        <dbReference type="SAM" id="MobiDB-lite"/>
    </source>
</evidence>
<comment type="catalytic activity">
    <reaction evidence="14 15 16">
        <text>guanosine(37) in tRNA + S-adenosyl-L-methionine = N(1)-methylguanosine(37) in tRNA + S-adenosyl-L-homocysteine + H(+)</text>
        <dbReference type="Rhea" id="RHEA:36899"/>
        <dbReference type="Rhea" id="RHEA-COMP:10145"/>
        <dbReference type="Rhea" id="RHEA-COMP:10147"/>
        <dbReference type="ChEBI" id="CHEBI:15378"/>
        <dbReference type="ChEBI" id="CHEBI:57856"/>
        <dbReference type="ChEBI" id="CHEBI:59789"/>
        <dbReference type="ChEBI" id="CHEBI:73542"/>
        <dbReference type="ChEBI" id="CHEBI:74269"/>
        <dbReference type="EC" id="2.1.1.228"/>
    </reaction>
</comment>
<evidence type="ECO:0000256" key="16">
    <source>
        <dbReference type="RuleBase" id="RU003464"/>
    </source>
</evidence>
<evidence type="ECO:0000256" key="14">
    <source>
        <dbReference type="ARBA" id="ARBA00047783"/>
    </source>
</evidence>
<keyword evidence="7 15" id="KW-0963">Cytoplasm</keyword>
<dbReference type="Proteomes" id="UP000800303">
    <property type="component" value="Unassembled WGS sequence"/>
</dbReference>
<gene>
    <name evidence="15 19" type="primary">trmD</name>
    <name evidence="19" type="ORF">GYN08_09380</name>
</gene>
<dbReference type="InterPro" id="IPR016009">
    <property type="entry name" value="tRNA_MeTrfase_TRMD/TRM10"/>
</dbReference>
<dbReference type="SUPFAM" id="SSF75217">
    <property type="entry name" value="alpha/beta knot"/>
    <property type="match status" value="2"/>
</dbReference>
<keyword evidence="9 15" id="KW-0808">Transferase</keyword>
<sequence length="324" mass="35925">MRIDVLTLFPEMFEGVFGASILGKARDKGIVELSAVNFRQYSLNKHGQVDDTPYGGGGGMVLKPEPIFAAVEDLLRRRESDAEEGTKSSEPGEKAQTEGTGRVRPSASGTEEEALAKLASVPSCAEAESDVPENAGLPAEELNKLAGISTSSRPRIVLLCPQGETFTQKKAEEFAKEEHLIFICGHYEGYDERIRTGLVTDEISIGDYVLTGGELPAMVMIDSTVRLLPGVLGNENSAVTDSFSTGLLEYPHYTRPTEFRGMKVPDILLSGHHANIESWRRRESLRRTLQRRPELLERLELTKQERKWLEELKREEHAAQDLSD</sequence>
<proteinExistence type="inferred from homology"/>
<dbReference type="NCBIfam" id="NF000648">
    <property type="entry name" value="PRK00026.1"/>
    <property type="match status" value="1"/>
</dbReference>
<evidence type="ECO:0000256" key="6">
    <source>
        <dbReference type="ARBA" id="ARBA00014679"/>
    </source>
</evidence>
<evidence type="ECO:0000256" key="13">
    <source>
        <dbReference type="ARBA" id="ARBA00033392"/>
    </source>
</evidence>
<dbReference type="EMBL" id="JAAFGS010000003">
    <property type="protein sequence ID" value="NGZ75533.1"/>
    <property type="molecule type" value="Genomic_DNA"/>
</dbReference>
<dbReference type="InterPro" id="IPR023148">
    <property type="entry name" value="tRNA_m1G_MeTrfase_C_sf"/>
</dbReference>
<feature type="compositionally biased region" description="Basic and acidic residues" evidence="17">
    <location>
        <begin position="78"/>
        <end position="96"/>
    </location>
</feature>
<dbReference type="Gene3D" id="3.40.1280.10">
    <property type="match status" value="2"/>
</dbReference>
<feature type="binding site" evidence="15">
    <location>
        <begin position="205"/>
        <end position="210"/>
    </location>
    <ligand>
        <name>S-adenosyl-L-methionine</name>
        <dbReference type="ChEBI" id="CHEBI:59789"/>
    </ligand>
</feature>
<evidence type="ECO:0000256" key="12">
    <source>
        <dbReference type="ARBA" id="ARBA00029736"/>
    </source>
</evidence>
<evidence type="ECO:0000256" key="9">
    <source>
        <dbReference type="ARBA" id="ARBA00022679"/>
    </source>
</evidence>
<keyword evidence="20" id="KW-1185">Reference proteome</keyword>
<dbReference type="PANTHER" id="PTHR46417:SF1">
    <property type="entry name" value="TRNA (GUANINE-N(1)-)-METHYLTRANSFERASE"/>
    <property type="match status" value="1"/>
</dbReference>
<comment type="similarity">
    <text evidence="3 15 16">Belongs to the RNA methyltransferase TrmD family.</text>
</comment>
<reference evidence="19 20" key="1">
    <citation type="submission" date="2020-01" db="EMBL/GenBank/DDBJ databases">
        <title>Polyphasic characterisation and genomic insights into a novel alkali tolerant bacterium VR-M41.</title>
        <authorList>
            <person name="Vemuluri V.R."/>
        </authorList>
    </citation>
    <scope>NUCLEOTIDE SEQUENCE [LARGE SCALE GENOMIC DNA]</scope>
    <source>
        <strain evidence="19 20">VR-M41</strain>
    </source>
</reference>
<dbReference type="RefSeq" id="WP_166273963.1">
    <property type="nucleotide sequence ID" value="NZ_JAAFGS010000003.1"/>
</dbReference>
<evidence type="ECO:0000256" key="2">
    <source>
        <dbReference type="ARBA" id="ARBA00004496"/>
    </source>
</evidence>
<evidence type="ECO:0000313" key="19">
    <source>
        <dbReference type="EMBL" id="NGZ75533.1"/>
    </source>
</evidence>
<accession>A0ABX0F3H7</accession>
<dbReference type="NCBIfam" id="TIGR00088">
    <property type="entry name" value="trmD"/>
    <property type="match status" value="1"/>
</dbReference>
<evidence type="ECO:0000256" key="11">
    <source>
        <dbReference type="ARBA" id="ARBA00022694"/>
    </source>
</evidence>
<dbReference type="Pfam" id="PF01746">
    <property type="entry name" value="tRNA_m1G_MT"/>
    <property type="match status" value="2"/>
</dbReference>
<feature type="region of interest" description="Disordered" evidence="17">
    <location>
        <begin position="78"/>
        <end position="136"/>
    </location>
</feature>
<keyword evidence="10 15" id="KW-0949">S-adenosyl-L-methionine</keyword>
<comment type="subunit">
    <text evidence="4 15 16">Homodimer.</text>
</comment>
<name>A0ABX0F3H7_9BACL</name>
<dbReference type="InterPro" id="IPR002649">
    <property type="entry name" value="tRNA_m1G_MeTrfase_TrmD"/>
</dbReference>
<dbReference type="InterPro" id="IPR029026">
    <property type="entry name" value="tRNA_m1G_MTases_N"/>
</dbReference>
<evidence type="ECO:0000256" key="8">
    <source>
        <dbReference type="ARBA" id="ARBA00022603"/>
    </source>
</evidence>
<evidence type="ECO:0000256" key="7">
    <source>
        <dbReference type="ARBA" id="ARBA00022490"/>
    </source>
</evidence>
<dbReference type="HAMAP" id="MF_00605">
    <property type="entry name" value="TrmD"/>
    <property type="match status" value="1"/>
</dbReference>